<evidence type="ECO:0008006" key="3">
    <source>
        <dbReference type="Google" id="ProtNLM"/>
    </source>
</evidence>
<sequence>MHLSGDPKVRNLVIHVDTGSTIGTKELPLVYGHPDNFTLLHATVTFESSHDCKAKAVEILFKAAVKTHYFAQDEASRRYEGEQILYSKQWDLDVEKPKQGWIAKGNYARQCSVILDPLLPSSSESPFGSMRYFFEARLKGAKGFGIARIDHVVTQDVWVLNSSLPFPSTVMLDNPITVHEEWKGSLAYSVTVPMDTLHFGQVVPITIQLQPFYPGCAHEGEEALVTSANFTLRETKMFRAMFVRDTHETSEKLLNIAVNSGWPQSVDGWQRTIHVSLPSSPAMSADMQTKYLDITHTLVVMIEFRTSKMTKPDKLKAQVDVKITAPCFVTSTLPRYGDAVPVESVLLLEPPPAIDANEELPSYSRYE</sequence>
<accession>A0A9P6J1Y8</accession>
<evidence type="ECO:0000313" key="2">
    <source>
        <dbReference type="Proteomes" id="UP000749646"/>
    </source>
</evidence>
<gene>
    <name evidence="1" type="ORF">BGZ65_001493</name>
</gene>
<keyword evidence="2" id="KW-1185">Reference proteome</keyword>
<evidence type="ECO:0000313" key="1">
    <source>
        <dbReference type="EMBL" id="KAF9958389.1"/>
    </source>
</evidence>
<dbReference type="EMBL" id="JAAAHW010006569">
    <property type="protein sequence ID" value="KAF9958389.1"/>
    <property type="molecule type" value="Genomic_DNA"/>
</dbReference>
<organism evidence="1 2">
    <name type="scientific">Modicella reniformis</name>
    <dbReference type="NCBI Taxonomy" id="1440133"/>
    <lineage>
        <taxon>Eukaryota</taxon>
        <taxon>Fungi</taxon>
        <taxon>Fungi incertae sedis</taxon>
        <taxon>Mucoromycota</taxon>
        <taxon>Mortierellomycotina</taxon>
        <taxon>Mortierellomycetes</taxon>
        <taxon>Mortierellales</taxon>
        <taxon>Mortierellaceae</taxon>
        <taxon>Modicella</taxon>
    </lineage>
</organism>
<dbReference type="Proteomes" id="UP000749646">
    <property type="component" value="Unassembled WGS sequence"/>
</dbReference>
<dbReference type="OrthoDB" id="2333384at2759"/>
<dbReference type="InterPro" id="IPR014752">
    <property type="entry name" value="Arrestin-like_C"/>
</dbReference>
<dbReference type="Gene3D" id="2.60.40.640">
    <property type="match status" value="1"/>
</dbReference>
<protein>
    <recommendedName>
        <fullName evidence="3">Arrestin C-terminal-like domain-containing protein</fullName>
    </recommendedName>
</protein>
<proteinExistence type="predicted"/>
<reference evidence="1" key="1">
    <citation type="journal article" date="2020" name="Fungal Divers.">
        <title>Resolving the Mortierellaceae phylogeny through synthesis of multi-gene phylogenetics and phylogenomics.</title>
        <authorList>
            <person name="Vandepol N."/>
            <person name="Liber J."/>
            <person name="Desiro A."/>
            <person name="Na H."/>
            <person name="Kennedy M."/>
            <person name="Barry K."/>
            <person name="Grigoriev I.V."/>
            <person name="Miller A.N."/>
            <person name="O'Donnell K."/>
            <person name="Stajich J.E."/>
            <person name="Bonito G."/>
        </authorList>
    </citation>
    <scope>NUCLEOTIDE SEQUENCE</scope>
    <source>
        <strain evidence="1">MES-2147</strain>
    </source>
</reference>
<name>A0A9P6J1Y8_9FUNG</name>
<comment type="caution">
    <text evidence="1">The sequence shown here is derived from an EMBL/GenBank/DDBJ whole genome shotgun (WGS) entry which is preliminary data.</text>
</comment>
<dbReference type="AlphaFoldDB" id="A0A9P6J1Y8"/>